<dbReference type="PANTHER" id="PTHR43210:SF5">
    <property type="entry name" value="DETHIOBIOTIN SYNTHETASE"/>
    <property type="match status" value="1"/>
</dbReference>
<protein>
    <recommendedName>
        <fullName evidence="2">ATP-dependent dethiobiotin synthetase BioD</fullName>
        <ecNumber evidence="2">6.3.3.3</ecNumber>
    </recommendedName>
    <alternativeName>
        <fullName evidence="2">DTB synthetase</fullName>
        <shortName evidence="2">DTBS</shortName>
    </alternativeName>
    <alternativeName>
        <fullName evidence="2">Dethiobiotin synthase</fullName>
    </alternativeName>
</protein>
<dbReference type="NCBIfam" id="TIGR00347">
    <property type="entry name" value="bioD"/>
    <property type="match status" value="1"/>
</dbReference>
<dbReference type="AlphaFoldDB" id="A0A3D4VAF9"/>
<dbReference type="PANTHER" id="PTHR43210">
    <property type="entry name" value="DETHIOBIOTIN SYNTHETASE"/>
    <property type="match status" value="1"/>
</dbReference>
<comment type="caution">
    <text evidence="3">The sequence shown here is derived from an EMBL/GenBank/DDBJ whole genome shotgun (WGS) entry which is preliminary data.</text>
</comment>
<dbReference type="Gene3D" id="3.40.50.300">
    <property type="entry name" value="P-loop containing nucleotide triphosphate hydrolases"/>
    <property type="match status" value="1"/>
</dbReference>
<keyword evidence="2" id="KW-0067">ATP-binding</keyword>
<comment type="cofactor">
    <cofactor evidence="2">
        <name>Mg(2+)</name>
        <dbReference type="ChEBI" id="CHEBI:18420"/>
    </cofactor>
</comment>
<dbReference type="GO" id="GO:0004141">
    <property type="term" value="F:dethiobiotin synthase activity"/>
    <property type="evidence" value="ECO:0007669"/>
    <property type="project" value="UniProtKB-UniRule"/>
</dbReference>
<dbReference type="EC" id="6.3.3.3" evidence="2"/>
<reference evidence="3 4" key="1">
    <citation type="journal article" date="2018" name="Nat. Biotechnol.">
        <title>A standardized bacterial taxonomy based on genome phylogeny substantially revises the tree of life.</title>
        <authorList>
            <person name="Parks D.H."/>
            <person name="Chuvochina M."/>
            <person name="Waite D.W."/>
            <person name="Rinke C."/>
            <person name="Skarshewski A."/>
            <person name="Chaumeil P.A."/>
            <person name="Hugenholtz P."/>
        </authorList>
    </citation>
    <scope>NUCLEOTIDE SEQUENCE [LARGE SCALE GENOMIC DNA]</scope>
    <source>
        <strain evidence="3">UBA8844</strain>
    </source>
</reference>
<comment type="subunit">
    <text evidence="2">Homodimer.</text>
</comment>
<dbReference type="GO" id="GO:0009102">
    <property type="term" value="P:biotin biosynthetic process"/>
    <property type="evidence" value="ECO:0007669"/>
    <property type="project" value="UniProtKB-UniRule"/>
</dbReference>
<dbReference type="SUPFAM" id="SSF52540">
    <property type="entry name" value="P-loop containing nucleoside triphosphate hydrolases"/>
    <property type="match status" value="1"/>
</dbReference>
<sequence>MSAVLRLGITGTDTGVGKTVVACALAARARQLGVRVAVMKPVESGVDARDVSGDDTAGVPRSDAARLMQAAASTAPIDLVRPYVYTDPVAPMVAAQREGRPVQLVQLDRCRAVLEVDQELLLVEGAGGILVPLDIDTSYLDLFQRWEAEVVVVAGNRLGVLNHTLLTVRALQGAGLTIRGVVLSALTPPMSPSGTDEARATNFEALGQLLPRVPLFQFPWVAQVDDSEALALAAATSGIDRLLPRVRT</sequence>
<dbReference type="EMBL" id="DPIY01000010">
    <property type="protein sequence ID" value="HCT58105.1"/>
    <property type="molecule type" value="Genomic_DNA"/>
</dbReference>
<proteinExistence type="inferred from homology"/>
<accession>A0A3D4VAF9</accession>
<feature type="active site" evidence="2">
    <location>
        <position position="40"/>
    </location>
</feature>
<dbReference type="GO" id="GO:0005524">
    <property type="term" value="F:ATP binding"/>
    <property type="evidence" value="ECO:0007669"/>
    <property type="project" value="UniProtKB-UniRule"/>
</dbReference>
<evidence type="ECO:0000313" key="4">
    <source>
        <dbReference type="Proteomes" id="UP000264071"/>
    </source>
</evidence>
<keyword evidence="2" id="KW-0963">Cytoplasm</keyword>
<keyword evidence="2" id="KW-0436">Ligase</keyword>
<dbReference type="UniPathway" id="UPA00078">
    <property type="reaction ID" value="UER00161"/>
</dbReference>
<dbReference type="InterPro" id="IPR004472">
    <property type="entry name" value="DTB_synth_BioD"/>
</dbReference>
<comment type="subcellular location">
    <subcellularLocation>
        <location evidence="2">Cytoplasm</location>
    </subcellularLocation>
</comment>
<gene>
    <name evidence="2 3" type="primary">bioD</name>
    <name evidence="3" type="ORF">DGD08_12950</name>
</gene>
<dbReference type="InterPro" id="IPR027417">
    <property type="entry name" value="P-loop_NTPase"/>
</dbReference>
<feature type="binding site" evidence="2">
    <location>
        <position position="124"/>
    </location>
    <ligand>
        <name>Mg(2+)</name>
        <dbReference type="ChEBI" id="CHEBI:18420"/>
    </ligand>
</feature>
<evidence type="ECO:0000256" key="2">
    <source>
        <dbReference type="HAMAP-Rule" id="MF_00336"/>
    </source>
</evidence>
<keyword evidence="2" id="KW-0460">Magnesium</keyword>
<feature type="binding site" evidence="2">
    <location>
        <position position="44"/>
    </location>
    <ligand>
        <name>substrate</name>
    </ligand>
</feature>
<comment type="caution">
    <text evidence="2">Lacks conserved residue(s) required for the propagation of feature annotation.</text>
</comment>
<keyword evidence="2" id="KW-0479">Metal-binding</keyword>
<name>A0A3D4VAF9_9BACT</name>
<feature type="binding site" evidence="2">
    <location>
        <begin position="124"/>
        <end position="127"/>
    </location>
    <ligand>
        <name>ATP</name>
        <dbReference type="ChEBI" id="CHEBI:30616"/>
    </ligand>
</feature>
<dbReference type="Proteomes" id="UP000264071">
    <property type="component" value="Unassembled WGS sequence"/>
</dbReference>
<feature type="binding site" evidence="2">
    <location>
        <position position="63"/>
    </location>
    <ligand>
        <name>ATP</name>
        <dbReference type="ChEBI" id="CHEBI:30616"/>
    </ligand>
</feature>
<comment type="function">
    <text evidence="2">Catalyzes a mechanistically unusual reaction, the ATP-dependent insertion of CO2 between the N7 and N8 nitrogen atoms of 7,8-diaminopelargonic acid (DAPA, also called 7,8-diammoniononanoate) to form a ureido ring.</text>
</comment>
<dbReference type="OMA" id="NPIVIFQ"/>
<dbReference type="Pfam" id="PF13500">
    <property type="entry name" value="AAA_26"/>
    <property type="match status" value="1"/>
</dbReference>
<dbReference type="HAMAP" id="MF_00336">
    <property type="entry name" value="BioD"/>
    <property type="match status" value="1"/>
</dbReference>
<evidence type="ECO:0000313" key="3">
    <source>
        <dbReference type="EMBL" id="HCT58105.1"/>
    </source>
</evidence>
<feature type="binding site" evidence="2">
    <location>
        <position position="63"/>
    </location>
    <ligand>
        <name>Mg(2+)</name>
        <dbReference type="ChEBI" id="CHEBI:18420"/>
    </ligand>
</feature>
<organism evidence="3 4">
    <name type="scientific">Gemmatimonas aurantiaca</name>
    <dbReference type="NCBI Taxonomy" id="173480"/>
    <lineage>
        <taxon>Bacteria</taxon>
        <taxon>Pseudomonadati</taxon>
        <taxon>Gemmatimonadota</taxon>
        <taxon>Gemmatimonadia</taxon>
        <taxon>Gemmatimonadales</taxon>
        <taxon>Gemmatimonadaceae</taxon>
        <taxon>Gemmatimonas</taxon>
    </lineage>
</organism>
<keyword evidence="2" id="KW-0547">Nucleotide-binding</keyword>
<dbReference type="PIRSF" id="PIRSF006755">
    <property type="entry name" value="DTB_synth"/>
    <property type="match status" value="1"/>
</dbReference>
<comment type="pathway">
    <text evidence="2">Cofactor biosynthesis; biotin biosynthesis; biotin from 7,8-diaminononanoate: step 1/2.</text>
</comment>
<dbReference type="GO" id="GO:0005829">
    <property type="term" value="C:cytosol"/>
    <property type="evidence" value="ECO:0007669"/>
    <property type="project" value="TreeGrafter"/>
</dbReference>
<comment type="catalytic activity">
    <reaction evidence="2">
        <text>(7R,8S)-7,8-diammoniononanoate + CO2 + ATP = (4R,5S)-dethiobiotin + ADP + phosphate + 3 H(+)</text>
        <dbReference type="Rhea" id="RHEA:15805"/>
        <dbReference type="ChEBI" id="CHEBI:15378"/>
        <dbReference type="ChEBI" id="CHEBI:16526"/>
        <dbReference type="ChEBI" id="CHEBI:30616"/>
        <dbReference type="ChEBI" id="CHEBI:43474"/>
        <dbReference type="ChEBI" id="CHEBI:149469"/>
        <dbReference type="ChEBI" id="CHEBI:149473"/>
        <dbReference type="ChEBI" id="CHEBI:456216"/>
        <dbReference type="EC" id="6.3.3.3"/>
    </reaction>
</comment>
<feature type="binding site" evidence="2">
    <location>
        <position position="19"/>
    </location>
    <ligand>
        <name>Mg(2+)</name>
        <dbReference type="ChEBI" id="CHEBI:18420"/>
    </ligand>
</feature>
<keyword evidence="1 2" id="KW-0093">Biotin biosynthesis</keyword>
<evidence type="ECO:0000256" key="1">
    <source>
        <dbReference type="ARBA" id="ARBA00022756"/>
    </source>
</evidence>
<dbReference type="GO" id="GO:0000287">
    <property type="term" value="F:magnesium ion binding"/>
    <property type="evidence" value="ECO:0007669"/>
    <property type="project" value="UniProtKB-UniRule"/>
</dbReference>
<feature type="binding site" evidence="2">
    <location>
        <begin position="219"/>
        <end position="221"/>
    </location>
    <ligand>
        <name>ATP</name>
        <dbReference type="ChEBI" id="CHEBI:30616"/>
    </ligand>
</feature>
<comment type="similarity">
    <text evidence="2">Belongs to the dethiobiotin synthetase family.</text>
</comment>
<dbReference type="CDD" id="cd03109">
    <property type="entry name" value="DTBS"/>
    <property type="match status" value="1"/>
</dbReference>
<feature type="binding site" evidence="2">
    <location>
        <begin position="15"/>
        <end position="20"/>
    </location>
    <ligand>
        <name>ATP</name>
        <dbReference type="ChEBI" id="CHEBI:30616"/>
    </ligand>
</feature>